<organism evidence="1 2">
    <name type="scientific">Batillaria attramentaria</name>
    <dbReference type="NCBI Taxonomy" id="370345"/>
    <lineage>
        <taxon>Eukaryota</taxon>
        <taxon>Metazoa</taxon>
        <taxon>Spiralia</taxon>
        <taxon>Lophotrochozoa</taxon>
        <taxon>Mollusca</taxon>
        <taxon>Gastropoda</taxon>
        <taxon>Caenogastropoda</taxon>
        <taxon>Sorbeoconcha</taxon>
        <taxon>Cerithioidea</taxon>
        <taxon>Batillariidae</taxon>
        <taxon>Batillaria</taxon>
    </lineage>
</organism>
<protein>
    <submittedName>
        <fullName evidence="1">Uncharacterized protein</fullName>
    </submittedName>
</protein>
<gene>
    <name evidence="1" type="ORF">BaRGS_00010598</name>
</gene>
<keyword evidence="2" id="KW-1185">Reference proteome</keyword>
<name>A0ABD0LF66_9CAEN</name>
<sequence>RCGDGCVMATSDTSLYTKNVSRQSSQDAGLHGPTGLGTRTSQCVVGYSTRHGAVGVAGCWR</sequence>
<evidence type="ECO:0000313" key="2">
    <source>
        <dbReference type="Proteomes" id="UP001519460"/>
    </source>
</evidence>
<feature type="non-terminal residue" evidence="1">
    <location>
        <position position="1"/>
    </location>
</feature>
<evidence type="ECO:0000313" key="1">
    <source>
        <dbReference type="EMBL" id="KAK7498010.1"/>
    </source>
</evidence>
<comment type="caution">
    <text evidence="1">The sequence shown here is derived from an EMBL/GenBank/DDBJ whole genome shotgun (WGS) entry which is preliminary data.</text>
</comment>
<dbReference type="AlphaFoldDB" id="A0ABD0LF66"/>
<dbReference type="Proteomes" id="UP001519460">
    <property type="component" value="Unassembled WGS sequence"/>
</dbReference>
<reference evidence="1 2" key="1">
    <citation type="journal article" date="2023" name="Sci. Data">
        <title>Genome assembly of the Korean intertidal mud-creeper Batillaria attramentaria.</title>
        <authorList>
            <person name="Patra A.K."/>
            <person name="Ho P.T."/>
            <person name="Jun S."/>
            <person name="Lee S.J."/>
            <person name="Kim Y."/>
            <person name="Won Y.J."/>
        </authorList>
    </citation>
    <scope>NUCLEOTIDE SEQUENCE [LARGE SCALE GENOMIC DNA]</scope>
    <source>
        <strain evidence="1">Wonlab-2016</strain>
    </source>
</reference>
<accession>A0ABD0LF66</accession>
<proteinExistence type="predicted"/>
<dbReference type="EMBL" id="JACVVK020000053">
    <property type="protein sequence ID" value="KAK7498010.1"/>
    <property type="molecule type" value="Genomic_DNA"/>
</dbReference>